<evidence type="ECO:0000313" key="1">
    <source>
        <dbReference type="EMBL" id="BDY33174.1"/>
    </source>
</evidence>
<evidence type="ECO:0000313" key="2">
    <source>
        <dbReference type="Proteomes" id="UP001241092"/>
    </source>
</evidence>
<dbReference type="RefSeq" id="WP_286212778.1">
    <property type="nucleotide sequence ID" value="NZ_AP027452.1"/>
</dbReference>
<reference evidence="1" key="1">
    <citation type="submission" date="2023-03" db="EMBL/GenBank/DDBJ databases">
        <title>Draft genome sequence of a Mycolicibacterium mageritense strain H4_3_1 isolated from a hybrid biological-inorganic system reactor.</title>
        <authorList>
            <person name="Feng X."/>
            <person name="Kazama D."/>
            <person name="Sato K."/>
            <person name="Kobayashi H."/>
        </authorList>
    </citation>
    <scope>NUCLEOTIDE SEQUENCE</scope>
    <source>
        <strain evidence="1">H4_3_1</strain>
    </source>
</reference>
<accession>A0AAI8XPX0</accession>
<dbReference type="AlphaFoldDB" id="A0AAI8XPX0"/>
<gene>
    <name evidence="1" type="ORF">hbim_07149</name>
</gene>
<dbReference type="EMBL" id="AP027452">
    <property type="protein sequence ID" value="BDY33174.1"/>
    <property type="molecule type" value="Genomic_DNA"/>
</dbReference>
<proteinExistence type="predicted"/>
<name>A0AAI8XPX0_MYCME</name>
<evidence type="ECO:0008006" key="3">
    <source>
        <dbReference type="Google" id="ProtNLM"/>
    </source>
</evidence>
<sequence>MTSTREGDLLRLIHVLWTALNELTSTRYLESQIRKDGLGWALPTPEHHHDDDWLTVDQIAFELGYSQSAIRNWPSRYGLKPVNGRYRWGDIQSVRQRQVRRRRANATAK</sequence>
<dbReference type="Proteomes" id="UP001241092">
    <property type="component" value="Chromosome"/>
</dbReference>
<organism evidence="1 2">
    <name type="scientific">Mycolicibacterium mageritense</name>
    <name type="common">Mycobacterium mageritense</name>
    <dbReference type="NCBI Taxonomy" id="53462"/>
    <lineage>
        <taxon>Bacteria</taxon>
        <taxon>Bacillati</taxon>
        <taxon>Actinomycetota</taxon>
        <taxon>Actinomycetes</taxon>
        <taxon>Mycobacteriales</taxon>
        <taxon>Mycobacteriaceae</taxon>
        <taxon>Mycolicibacterium</taxon>
    </lineage>
</organism>
<protein>
    <recommendedName>
        <fullName evidence="3">DNA-binding protein</fullName>
    </recommendedName>
</protein>